<reference evidence="1" key="1">
    <citation type="journal article" date="2014" name="Front. Microbiol.">
        <title>High frequency of phylogenetically diverse reductive dehalogenase-homologous genes in deep subseafloor sedimentary metagenomes.</title>
        <authorList>
            <person name="Kawai M."/>
            <person name="Futagami T."/>
            <person name="Toyoda A."/>
            <person name="Takaki Y."/>
            <person name="Nishi S."/>
            <person name="Hori S."/>
            <person name="Arai W."/>
            <person name="Tsubouchi T."/>
            <person name="Morono Y."/>
            <person name="Uchiyama I."/>
            <person name="Ito T."/>
            <person name="Fujiyama A."/>
            <person name="Inagaki F."/>
            <person name="Takami H."/>
        </authorList>
    </citation>
    <scope>NUCLEOTIDE SEQUENCE</scope>
    <source>
        <strain evidence="1">Expedition CK06-06</strain>
    </source>
</reference>
<proteinExistence type="predicted"/>
<protein>
    <submittedName>
        <fullName evidence="1">Uncharacterized protein</fullName>
    </submittedName>
</protein>
<evidence type="ECO:0000313" key="1">
    <source>
        <dbReference type="EMBL" id="GAG67656.1"/>
    </source>
</evidence>
<accession>X1B6L6</accession>
<dbReference type="AlphaFoldDB" id="X1B6L6"/>
<sequence>GGLVGLKIILTFVSGQSLAALFNEVFSFLPLTSFNKLN</sequence>
<comment type="caution">
    <text evidence="1">The sequence shown here is derived from an EMBL/GenBank/DDBJ whole genome shotgun (WGS) entry which is preliminary data.</text>
</comment>
<gene>
    <name evidence="1" type="ORF">S01H4_18152</name>
</gene>
<feature type="non-terminal residue" evidence="1">
    <location>
        <position position="1"/>
    </location>
</feature>
<organism evidence="1">
    <name type="scientific">marine sediment metagenome</name>
    <dbReference type="NCBI Taxonomy" id="412755"/>
    <lineage>
        <taxon>unclassified sequences</taxon>
        <taxon>metagenomes</taxon>
        <taxon>ecological metagenomes</taxon>
    </lineage>
</organism>
<name>X1B6L6_9ZZZZ</name>
<dbReference type="EMBL" id="BART01008036">
    <property type="protein sequence ID" value="GAG67656.1"/>
    <property type="molecule type" value="Genomic_DNA"/>
</dbReference>